<dbReference type="SUPFAM" id="SSF57997">
    <property type="entry name" value="Tropomyosin"/>
    <property type="match status" value="1"/>
</dbReference>
<feature type="coiled-coil region" evidence="4">
    <location>
        <begin position="93"/>
        <end position="127"/>
    </location>
</feature>
<feature type="compositionally biased region" description="Low complexity" evidence="5">
    <location>
        <begin position="1272"/>
        <end position="1289"/>
    </location>
</feature>
<evidence type="ECO:0000313" key="8">
    <source>
        <dbReference type="Proteomes" id="UP000279236"/>
    </source>
</evidence>
<dbReference type="PANTHER" id="PTHR18898:SF2">
    <property type="entry name" value="NUCLEOPROTEIN TPR"/>
    <property type="match status" value="1"/>
</dbReference>
<feature type="region of interest" description="Disordered" evidence="5">
    <location>
        <begin position="1385"/>
        <end position="1431"/>
    </location>
</feature>
<accession>A0A427XK08</accession>
<feature type="coiled-coil region" evidence="4">
    <location>
        <begin position="170"/>
        <end position="282"/>
    </location>
</feature>
<dbReference type="Pfam" id="PF25785">
    <property type="entry name" value="TPR"/>
    <property type="match status" value="1"/>
</dbReference>
<feature type="coiled-coil region" evidence="4">
    <location>
        <begin position="769"/>
        <end position="817"/>
    </location>
</feature>
<sequence>MSADPPIDPVPAATGATVAVQATAGSSTSLPADLLAEVEREQAVADLQATLKARDAEVEKLKKDKDVVAVERDGAVSTTNQLRTQLGSLQSSLLQSNSELSVIQSRIEAAEREKRELVDEIQRLGQKATHATKDAYSSRQRASEASQKVAHLDVEVSELKMAADSAKFNQERSVQALQNARNEVANLTKSATDAEARFGVYRAGVQGQLSDLQQENETVQMRLTSFESKYIALQRTYEEQSRRLAEATAQISSLSSTAASSRAGHRLELDRLREENRLLAKRGAEARVTVADREAELESMSETMSEQERIWDERRQRDEHARKVAEKRVDDYKVVIENLNIANGNTSDVSPAAALASRQRESGKSYTQFYTDYAIMETKLREKAEQVEHLEGVLDEISRDMEERRPILDQQRAEWEEAISRSNDLAGELATAISAREKFETRVKALEAAAKHHTDEVESLESQLHDRNLQCQKLVREIAIRDDPSLAYVQIDDSTTLHDGDFITDRLLEFKSLRELQKQNADLLKVTRALQSRLNKREVERVETDDDGAALDQATEALMTMRTRLLETEAKITEVTRERDFFSKLLARGEGLRWSNGTVAQGIEATNDESAEAISSLQAELDIVRVKADADVADAKALAREKSEAAGVAEVEKAKAEARATLLEEQHRILAETHALQKNEYVSLEAQVRQLQGQVSQTQLERRQALEEVATHKAAEARLRDESSLLRAEKEQWESVASRREADFAQVQQERAHLKYLMSNMDSVTTESDRARSEERTKLERRIEDLQREATTLRAQVDEAREATRAAERRVAEADTRIATETASIRAEKEAAEAVVATKTTEIATLTEQVANAKRIGLNWQRRSQKQDTDATEAATAHQAAVAEKEAEVAAIKAQLDEKTGKVTELEKKIEESDRASQLKDGTVQRLQSELAKSQADAAAAAATATVAAAAAVPVAAPAADQAQLAVITAERDSLQTRLAQAEKDLETAKADANVTTAATSAADAAAAIPADSELQAQVDDLTKKLAEKEEQYETDVRKVNRVNAALNNKSKALAAEKAALDARIAELEKEVADLKAKIEAASTSTGGEGAGQAAIDEAVTAAVSKREAELKTEYDASLATATAAAPQTDETVVTAAVAAKEAELKTAFDKQLAEARAAVPATNGDASADTAKVAELEKKVKVLERQIRTADISRKTLERQKESLEAKLKQAEGGAAPATSTTPAAVPLSAAAAPFKLPAKTLPAKPTTVVVPTAAAPATETKDAHPPATTPTPTDATATPTTVSVRGGATRGRGRGTAVRGRGAAPVARGGNAVLNAVNATLAGATTTTATEAGSAAAAGTSVKRPAPDDDAAGTDILSRLQGQGDAAAPAAGAAAAGAAAGAGAGATPARAAKRARGGGAARGRGTGRRASAGGGASGGAGAAPGGAGQ</sequence>
<dbReference type="GO" id="GO:0005643">
    <property type="term" value="C:nuclear pore"/>
    <property type="evidence" value="ECO:0007669"/>
    <property type="project" value="TreeGrafter"/>
</dbReference>
<feature type="compositionally biased region" description="Low complexity" evidence="5">
    <location>
        <begin position="1332"/>
        <end position="1344"/>
    </location>
</feature>
<feature type="coiled-coil region" evidence="4">
    <location>
        <begin position="1167"/>
        <end position="1215"/>
    </location>
</feature>
<keyword evidence="3" id="KW-0539">Nucleus</keyword>
<feature type="coiled-coil region" evidence="4">
    <location>
        <begin position="646"/>
        <end position="732"/>
    </location>
</feature>
<dbReference type="GeneID" id="39585813"/>
<gene>
    <name evidence="7" type="ORF">EHS24_001270</name>
</gene>
<feature type="coiled-coil region" evidence="4">
    <location>
        <begin position="429"/>
        <end position="477"/>
    </location>
</feature>
<dbReference type="RefSeq" id="XP_028474378.1">
    <property type="nucleotide sequence ID" value="XM_028617071.1"/>
</dbReference>
<feature type="domain" description="NUA/TPR/MLP1-2-like" evidence="6">
    <location>
        <begin position="444"/>
        <end position="538"/>
    </location>
</feature>
<evidence type="ECO:0000256" key="4">
    <source>
        <dbReference type="SAM" id="Coils"/>
    </source>
</evidence>
<evidence type="ECO:0000256" key="2">
    <source>
        <dbReference type="ARBA" id="ARBA00023054"/>
    </source>
</evidence>
<proteinExistence type="predicted"/>
<dbReference type="EMBL" id="RSCE01000010">
    <property type="protein sequence ID" value="RSH79231.1"/>
    <property type="molecule type" value="Genomic_DNA"/>
</dbReference>
<dbReference type="InterPro" id="IPR057974">
    <property type="entry name" value="NUA/TPR/MLP1-2-like_dom"/>
</dbReference>
<dbReference type="OrthoDB" id="343070at2759"/>
<keyword evidence="2 4" id="KW-0175">Coiled coil</keyword>
<reference evidence="7 8" key="1">
    <citation type="submission" date="2018-11" db="EMBL/GenBank/DDBJ databases">
        <title>Genome sequence of Apiotrichum porosum DSM 27194.</title>
        <authorList>
            <person name="Aliyu H."/>
            <person name="Gorte O."/>
            <person name="Ochsenreither K."/>
        </authorList>
    </citation>
    <scope>NUCLEOTIDE SEQUENCE [LARGE SCALE GENOMIC DNA]</scope>
    <source>
        <strain evidence="7 8">DSM 27194</strain>
    </source>
</reference>
<dbReference type="STRING" id="105984.A0A427XK08"/>
<dbReference type="Proteomes" id="UP000279236">
    <property type="component" value="Unassembled WGS sequence"/>
</dbReference>
<feature type="coiled-coil region" evidence="4">
    <location>
        <begin position="513"/>
        <end position="571"/>
    </location>
</feature>
<dbReference type="PANTHER" id="PTHR18898">
    <property type="entry name" value="NUCLEOPROTEIN TPR-RELATED"/>
    <property type="match status" value="1"/>
</dbReference>
<comment type="caution">
    <text evidence="7">The sequence shown here is derived from an EMBL/GenBank/DDBJ whole genome shotgun (WGS) entry which is preliminary data.</text>
</comment>
<evidence type="ECO:0000313" key="7">
    <source>
        <dbReference type="EMBL" id="RSH79231.1"/>
    </source>
</evidence>
<feature type="region of interest" description="Disordered" evidence="5">
    <location>
        <begin position="1332"/>
        <end position="1356"/>
    </location>
</feature>
<feature type="coiled-coil region" evidence="4">
    <location>
        <begin position="882"/>
        <end position="1085"/>
    </location>
</feature>
<protein>
    <recommendedName>
        <fullName evidence="6">NUA/TPR/MLP1-2-like domain-containing protein</fullName>
    </recommendedName>
</protein>
<feature type="compositionally biased region" description="Gly residues" evidence="5">
    <location>
        <begin position="1414"/>
        <end position="1431"/>
    </location>
</feature>
<organism evidence="7 8">
    <name type="scientific">Apiotrichum porosum</name>
    <dbReference type="NCBI Taxonomy" id="105984"/>
    <lineage>
        <taxon>Eukaryota</taxon>
        <taxon>Fungi</taxon>
        <taxon>Dikarya</taxon>
        <taxon>Basidiomycota</taxon>
        <taxon>Agaricomycotina</taxon>
        <taxon>Tremellomycetes</taxon>
        <taxon>Trichosporonales</taxon>
        <taxon>Trichosporonaceae</taxon>
        <taxon>Apiotrichum</taxon>
    </lineage>
</organism>
<evidence type="ECO:0000256" key="5">
    <source>
        <dbReference type="SAM" id="MobiDB-lite"/>
    </source>
</evidence>
<dbReference type="GO" id="GO:0006406">
    <property type="term" value="P:mRNA export from nucleus"/>
    <property type="evidence" value="ECO:0007669"/>
    <property type="project" value="TreeGrafter"/>
</dbReference>
<evidence type="ECO:0000256" key="1">
    <source>
        <dbReference type="ARBA" id="ARBA00004123"/>
    </source>
</evidence>
<keyword evidence="8" id="KW-1185">Reference proteome</keyword>
<comment type="subcellular location">
    <subcellularLocation>
        <location evidence="1">Nucleus</location>
    </subcellularLocation>
</comment>
<name>A0A427XK08_9TREE</name>
<feature type="region of interest" description="Disordered" evidence="5">
    <location>
        <begin position="861"/>
        <end position="880"/>
    </location>
</feature>
<evidence type="ECO:0000256" key="3">
    <source>
        <dbReference type="ARBA" id="ARBA00023242"/>
    </source>
</evidence>
<dbReference type="GO" id="GO:0017056">
    <property type="term" value="F:structural constituent of nuclear pore"/>
    <property type="evidence" value="ECO:0007669"/>
    <property type="project" value="TreeGrafter"/>
</dbReference>
<evidence type="ECO:0000259" key="6">
    <source>
        <dbReference type="Pfam" id="PF25785"/>
    </source>
</evidence>
<feature type="region of interest" description="Disordered" evidence="5">
    <location>
        <begin position="1257"/>
        <end position="1305"/>
    </location>
</feature>